<comment type="caution">
    <text evidence="1">The sequence shown here is derived from an EMBL/GenBank/DDBJ whole genome shotgun (WGS) entry which is preliminary data.</text>
</comment>
<keyword evidence="2" id="KW-1185">Reference proteome</keyword>
<name>A0A9W9SC83_9EURO</name>
<accession>A0A9W9SC83</accession>
<sequence>MNADGDYACDGDTITELRDYNSDNPKIVICKKDGFSHGGITKGYIRFSEVVCEKFDPRMSWKMEMLGSILLHGYTYYTKLVVSSLTKEIDDPAYGVSGARVNDKSLATNNADSYS</sequence>
<dbReference type="Proteomes" id="UP001147752">
    <property type="component" value="Unassembled WGS sequence"/>
</dbReference>
<evidence type="ECO:0000313" key="1">
    <source>
        <dbReference type="EMBL" id="KAJ5375710.1"/>
    </source>
</evidence>
<dbReference type="GeneID" id="81464629"/>
<organism evidence="1 2">
    <name type="scientific">Penicillium concentricum</name>
    <dbReference type="NCBI Taxonomy" id="293559"/>
    <lineage>
        <taxon>Eukaryota</taxon>
        <taxon>Fungi</taxon>
        <taxon>Dikarya</taxon>
        <taxon>Ascomycota</taxon>
        <taxon>Pezizomycotina</taxon>
        <taxon>Eurotiomycetes</taxon>
        <taxon>Eurotiomycetidae</taxon>
        <taxon>Eurotiales</taxon>
        <taxon>Aspergillaceae</taxon>
        <taxon>Penicillium</taxon>
    </lineage>
</organism>
<dbReference type="EMBL" id="JAPZBT010000002">
    <property type="protein sequence ID" value="KAJ5375710.1"/>
    <property type="molecule type" value="Genomic_DNA"/>
</dbReference>
<evidence type="ECO:0000313" key="2">
    <source>
        <dbReference type="Proteomes" id="UP001147752"/>
    </source>
</evidence>
<dbReference type="OrthoDB" id="4340678at2759"/>
<dbReference type="InterPro" id="IPR024079">
    <property type="entry name" value="MetalloPept_cat_dom_sf"/>
</dbReference>
<dbReference type="AlphaFoldDB" id="A0A9W9SC83"/>
<protein>
    <submittedName>
        <fullName evidence="1">Uncharacterized protein</fullName>
    </submittedName>
</protein>
<dbReference type="RefSeq" id="XP_056581696.1">
    <property type="nucleotide sequence ID" value="XM_056725446.1"/>
</dbReference>
<gene>
    <name evidence="1" type="ORF">N7517_007716</name>
</gene>
<proteinExistence type="predicted"/>
<reference evidence="1" key="1">
    <citation type="submission" date="2022-12" db="EMBL/GenBank/DDBJ databases">
        <authorList>
            <person name="Petersen C."/>
        </authorList>
    </citation>
    <scope>NUCLEOTIDE SEQUENCE</scope>
    <source>
        <strain evidence="1">IBT 3081</strain>
    </source>
</reference>
<reference evidence="1" key="2">
    <citation type="journal article" date="2023" name="IMA Fungus">
        <title>Comparative genomic study of the Penicillium genus elucidates a diverse pangenome and 15 lateral gene transfer events.</title>
        <authorList>
            <person name="Petersen C."/>
            <person name="Sorensen T."/>
            <person name="Nielsen M.R."/>
            <person name="Sondergaard T.E."/>
            <person name="Sorensen J.L."/>
            <person name="Fitzpatrick D.A."/>
            <person name="Frisvad J.C."/>
            <person name="Nielsen K.L."/>
        </authorList>
    </citation>
    <scope>NUCLEOTIDE SEQUENCE</scope>
    <source>
        <strain evidence="1">IBT 3081</strain>
    </source>
</reference>
<dbReference type="GO" id="GO:0008237">
    <property type="term" value="F:metallopeptidase activity"/>
    <property type="evidence" value="ECO:0007669"/>
    <property type="project" value="InterPro"/>
</dbReference>
<dbReference type="Gene3D" id="3.40.390.10">
    <property type="entry name" value="Collagenase (Catalytic Domain)"/>
    <property type="match status" value="1"/>
</dbReference>